<dbReference type="KEGG" id="prv:G7070_10675"/>
<dbReference type="Gene3D" id="3.30.200.20">
    <property type="entry name" value="Phosphorylase Kinase, domain 1"/>
    <property type="match status" value="1"/>
</dbReference>
<dbReference type="AlphaFoldDB" id="A0A6G7Y7M3"/>
<dbReference type="CDD" id="cd05155">
    <property type="entry name" value="APH_ChoK_like_1"/>
    <property type="match status" value="1"/>
</dbReference>
<dbReference type="SUPFAM" id="SSF56112">
    <property type="entry name" value="Protein kinase-like (PK-like)"/>
    <property type="match status" value="1"/>
</dbReference>
<dbReference type="RefSeq" id="WP_166233722.1">
    <property type="nucleotide sequence ID" value="NZ_CP049865.1"/>
</dbReference>
<dbReference type="InterPro" id="IPR051678">
    <property type="entry name" value="AGP_Transferase"/>
</dbReference>
<evidence type="ECO:0000313" key="3">
    <source>
        <dbReference type="Proteomes" id="UP000501058"/>
    </source>
</evidence>
<dbReference type="Gene3D" id="3.90.1200.10">
    <property type="match status" value="1"/>
</dbReference>
<keyword evidence="2" id="KW-0808">Transferase</keyword>
<name>A0A6G7Y7M3_9ACTN</name>
<dbReference type="InterPro" id="IPR002575">
    <property type="entry name" value="Aminoglycoside_PTrfase"/>
</dbReference>
<dbReference type="EMBL" id="CP049865">
    <property type="protein sequence ID" value="QIK72648.1"/>
    <property type="molecule type" value="Genomic_DNA"/>
</dbReference>
<feature type="domain" description="Aminoglycoside phosphotransferase" evidence="1">
    <location>
        <begin position="32"/>
        <end position="262"/>
    </location>
</feature>
<evidence type="ECO:0000313" key="2">
    <source>
        <dbReference type="EMBL" id="QIK72648.1"/>
    </source>
</evidence>
<reference evidence="2 3" key="1">
    <citation type="submission" date="2020-03" db="EMBL/GenBank/DDBJ databases">
        <title>Propioniciclava sp. nov., isolated from Hydrophilus acuminatus.</title>
        <authorList>
            <person name="Hyun D.-W."/>
            <person name="Bae J.-W."/>
        </authorList>
    </citation>
    <scope>NUCLEOTIDE SEQUENCE [LARGE SCALE GENOMIC DNA]</scope>
    <source>
        <strain evidence="2 3">HDW11</strain>
    </source>
</reference>
<proteinExistence type="predicted"/>
<sequence length="296" mass="32216">MPTPVAEVMIDAALVERLLSQQCPSLAGLPLSLVENGWDNAIFRLGDSLVVRLPRRAVAAPLVENEITWLPIIEPLVTLPIPQPVFAGRPSEEYPYAWMVAPWFDGPRASDIAPADRTAFAEQLADFLWTLHVPAPAHAPLNPVRGMSLAQEGPDTRARGRIAREPEHTALLLRWEAWTSGPEFDGVDVWLHGDLHPANLIVGAEGQLSAVIDWGDMTAGDPACDLATAWLTFDATGREIFLDRLSQGGATDEATWRRARAWALHLALILAQECEAGTALQIAGRRALDALLTESV</sequence>
<dbReference type="PANTHER" id="PTHR21310">
    <property type="entry name" value="AMINOGLYCOSIDE PHOSPHOTRANSFERASE-RELATED-RELATED"/>
    <property type="match status" value="1"/>
</dbReference>
<dbReference type="InterPro" id="IPR011009">
    <property type="entry name" value="Kinase-like_dom_sf"/>
</dbReference>
<dbReference type="Pfam" id="PF01636">
    <property type="entry name" value="APH"/>
    <property type="match status" value="1"/>
</dbReference>
<dbReference type="GO" id="GO:0016740">
    <property type="term" value="F:transferase activity"/>
    <property type="evidence" value="ECO:0007669"/>
    <property type="project" value="UniProtKB-KW"/>
</dbReference>
<protein>
    <submittedName>
        <fullName evidence="2">Aminoglycoside phosphotransferase family protein</fullName>
    </submittedName>
</protein>
<gene>
    <name evidence="2" type="ORF">G7070_10675</name>
</gene>
<organism evidence="2 3">
    <name type="scientific">Propioniciclava coleopterorum</name>
    <dbReference type="NCBI Taxonomy" id="2714937"/>
    <lineage>
        <taxon>Bacteria</taxon>
        <taxon>Bacillati</taxon>
        <taxon>Actinomycetota</taxon>
        <taxon>Actinomycetes</taxon>
        <taxon>Propionibacteriales</taxon>
        <taxon>Propionibacteriaceae</taxon>
        <taxon>Propioniciclava</taxon>
    </lineage>
</organism>
<dbReference type="Proteomes" id="UP000501058">
    <property type="component" value="Chromosome"/>
</dbReference>
<dbReference type="PANTHER" id="PTHR21310:SF42">
    <property type="entry name" value="BIFUNCTIONAL AAC_APH"/>
    <property type="match status" value="1"/>
</dbReference>
<keyword evidence="3" id="KW-1185">Reference proteome</keyword>
<evidence type="ECO:0000259" key="1">
    <source>
        <dbReference type="Pfam" id="PF01636"/>
    </source>
</evidence>
<accession>A0A6G7Y7M3</accession>